<dbReference type="GO" id="GO:0003700">
    <property type="term" value="F:DNA-binding transcription factor activity"/>
    <property type="evidence" value="ECO:0007669"/>
    <property type="project" value="InterPro"/>
</dbReference>
<comment type="subcellular location">
    <subcellularLocation>
        <location evidence="1">Nucleus</location>
    </subcellularLocation>
</comment>
<feature type="region of interest" description="Disordered" evidence="5">
    <location>
        <begin position="28"/>
        <end position="60"/>
    </location>
</feature>
<protein>
    <submittedName>
        <fullName evidence="7">Putative ETHYLENE INSENSITIVE 3-like 4 protein</fullName>
    </submittedName>
</protein>
<dbReference type="GO" id="GO:0009873">
    <property type="term" value="P:ethylene-activated signaling pathway"/>
    <property type="evidence" value="ECO:0007669"/>
    <property type="project" value="UniProtKB-KW"/>
</dbReference>
<gene>
    <name evidence="7" type="ORF">CKAN_01897100</name>
</gene>
<accession>A0A3S3QUP6</accession>
<feature type="compositionally biased region" description="Polar residues" evidence="5">
    <location>
        <begin position="28"/>
        <end position="41"/>
    </location>
</feature>
<organism evidence="7 8">
    <name type="scientific">Cinnamomum micranthum f. kanehirae</name>
    <dbReference type="NCBI Taxonomy" id="337451"/>
    <lineage>
        <taxon>Eukaryota</taxon>
        <taxon>Viridiplantae</taxon>
        <taxon>Streptophyta</taxon>
        <taxon>Embryophyta</taxon>
        <taxon>Tracheophyta</taxon>
        <taxon>Spermatophyta</taxon>
        <taxon>Magnoliopsida</taxon>
        <taxon>Magnoliidae</taxon>
        <taxon>Laurales</taxon>
        <taxon>Lauraceae</taxon>
        <taxon>Cinnamomum</taxon>
    </lineage>
</organism>
<feature type="compositionally biased region" description="Basic and acidic residues" evidence="5">
    <location>
        <begin position="337"/>
        <end position="352"/>
    </location>
</feature>
<dbReference type="OrthoDB" id="2017676at2759"/>
<evidence type="ECO:0000256" key="4">
    <source>
        <dbReference type="ARBA" id="ARBA00023242"/>
    </source>
</evidence>
<sequence>MAPANSQTPTQSLPPPPRITYRVTISVSTSTYQSQKPCNTSTERDEPEEEEEKEEDIEIGELTKRMWKDRMRLQKLKKRTDQKSGSTTSMKTQAEELSRRKKMSRALDGVLKYMLKIMEVCKAQGFVYGIIPEKASLYQVILNSNNCIAMYSSSDNLRQWWKEIVEFERNAPEALLKCLSMPSTSSGELDPSSVLHTLQELQDPALGFLLSALIQHCCPPQRTFPLEKGLPPPWWPTGHEPWWGDQGIAKTQGPPPYKKPHDLKKAWKVSVLAAVLKHMSPDLNQVRKLVKQSKRLQGKMTADENDTWCVILNHEEALSQLANKSLRISSLDDEDGHEMRGQVVEPDRDDGRGKRKLVFEEDRAVDRRIYSCQNAICSQNELELGSLDRSSRSVHESTRAYKGDDSDDNEAEAVANEGELGVLPLPPLSLLEGGGRSSIDELMALYNSVLKRAGDHADREVRQVVSDVLIMANERLDKEASEVEEMIDELIEHDGGIVVEGDENLGIPFEYEVPREEMDLNYS</sequence>
<keyword evidence="3" id="KW-0936">Ethylene signaling pathway</keyword>
<feature type="region of interest" description="Disordered" evidence="5">
    <location>
        <begin position="333"/>
        <end position="352"/>
    </location>
</feature>
<dbReference type="STRING" id="337451.A0A3S3QUP6"/>
<comment type="similarity">
    <text evidence="2">Belongs to the EIN3 family.</text>
</comment>
<keyword evidence="8" id="KW-1185">Reference proteome</keyword>
<dbReference type="InterPro" id="IPR047091">
    <property type="entry name" value="EIN3-like_DNA-bd"/>
</dbReference>
<dbReference type="PANTHER" id="PTHR33305">
    <property type="entry name" value="ETHYLENE INSENSITIVE 3-LIKE 2 PROTEIN"/>
    <property type="match status" value="1"/>
</dbReference>
<evidence type="ECO:0000259" key="6">
    <source>
        <dbReference type="Pfam" id="PF04873"/>
    </source>
</evidence>
<dbReference type="InterPro" id="IPR023278">
    <property type="entry name" value="Ethylene_insens-like_DNA-bd"/>
</dbReference>
<dbReference type="Proteomes" id="UP000283530">
    <property type="component" value="Unassembled WGS sequence"/>
</dbReference>
<dbReference type="AlphaFoldDB" id="A0A3S3QUP6"/>
<dbReference type="GO" id="GO:0005634">
    <property type="term" value="C:nucleus"/>
    <property type="evidence" value="ECO:0007669"/>
    <property type="project" value="UniProtKB-SubCell"/>
</dbReference>
<comment type="caution">
    <text evidence="7">The sequence shown here is derived from an EMBL/GenBank/DDBJ whole genome shotgun (WGS) entry which is preliminary data.</text>
</comment>
<evidence type="ECO:0000313" key="8">
    <source>
        <dbReference type="Proteomes" id="UP000283530"/>
    </source>
</evidence>
<reference evidence="7 8" key="1">
    <citation type="journal article" date="2019" name="Nat. Plants">
        <title>Stout camphor tree genome fills gaps in understanding of flowering plant genome evolution.</title>
        <authorList>
            <person name="Chaw S.M."/>
            <person name="Liu Y.C."/>
            <person name="Wu Y.W."/>
            <person name="Wang H.Y."/>
            <person name="Lin C.I."/>
            <person name="Wu C.S."/>
            <person name="Ke H.M."/>
            <person name="Chang L.Y."/>
            <person name="Hsu C.Y."/>
            <person name="Yang H.T."/>
            <person name="Sudianto E."/>
            <person name="Hsu M.H."/>
            <person name="Wu K.P."/>
            <person name="Wang L.N."/>
            <person name="Leebens-Mack J.H."/>
            <person name="Tsai I.J."/>
        </authorList>
    </citation>
    <scope>NUCLEOTIDE SEQUENCE [LARGE SCALE GENOMIC DNA]</scope>
    <source>
        <strain evidence="8">cv. Chaw 1501</strain>
        <tissue evidence="7">Young leaves</tissue>
    </source>
</reference>
<evidence type="ECO:0000256" key="3">
    <source>
        <dbReference type="ARBA" id="ARBA00022745"/>
    </source>
</evidence>
<feature type="compositionally biased region" description="Polar residues" evidence="5">
    <location>
        <begin position="83"/>
        <end position="92"/>
    </location>
</feature>
<feature type="region of interest" description="Disordered" evidence="5">
    <location>
        <begin position="1"/>
        <end position="20"/>
    </location>
</feature>
<dbReference type="GO" id="GO:0003677">
    <property type="term" value="F:DNA binding"/>
    <property type="evidence" value="ECO:0007669"/>
    <property type="project" value="TreeGrafter"/>
</dbReference>
<dbReference type="SUPFAM" id="SSF116768">
    <property type="entry name" value="DNA-binding domain of EIN3-like"/>
    <property type="match status" value="1"/>
</dbReference>
<evidence type="ECO:0000256" key="1">
    <source>
        <dbReference type="ARBA" id="ARBA00004123"/>
    </source>
</evidence>
<name>A0A3S3QUP6_9MAGN</name>
<dbReference type="InterPro" id="IPR006957">
    <property type="entry name" value="EIN3"/>
</dbReference>
<dbReference type="Gene3D" id="1.10.3180.10">
    <property type="entry name" value="DNA-binding domain of EIN3-like"/>
    <property type="match status" value="1"/>
</dbReference>
<proteinExistence type="inferred from homology"/>
<dbReference type="EMBL" id="QPKB01000008">
    <property type="protein sequence ID" value="RWR89899.1"/>
    <property type="molecule type" value="Genomic_DNA"/>
</dbReference>
<feature type="domain" description="Ethylene insensitive 3-like DNA-binding" evidence="6">
    <location>
        <begin position="61"/>
        <end position="316"/>
    </location>
</feature>
<evidence type="ECO:0000313" key="7">
    <source>
        <dbReference type="EMBL" id="RWR89899.1"/>
    </source>
</evidence>
<evidence type="ECO:0000256" key="5">
    <source>
        <dbReference type="SAM" id="MobiDB-lite"/>
    </source>
</evidence>
<evidence type="ECO:0000256" key="2">
    <source>
        <dbReference type="ARBA" id="ARBA00009416"/>
    </source>
</evidence>
<dbReference type="PANTHER" id="PTHR33305:SF29">
    <property type="entry name" value="ETHYLENE INSENSITIVE 3-LIKE 5 PROTEIN"/>
    <property type="match status" value="1"/>
</dbReference>
<feature type="region of interest" description="Disordered" evidence="5">
    <location>
        <begin position="73"/>
        <end position="99"/>
    </location>
</feature>
<dbReference type="Pfam" id="PF04873">
    <property type="entry name" value="EIN3_DNA-bd"/>
    <property type="match status" value="1"/>
</dbReference>
<keyword evidence="4" id="KW-0539">Nucleus</keyword>
<feature type="compositionally biased region" description="Low complexity" evidence="5">
    <location>
        <begin position="1"/>
        <end position="11"/>
    </location>
</feature>
<dbReference type="FunFam" id="1.10.3180.10:FF:000001">
    <property type="entry name" value="Ethylene insensitive 3-like 1"/>
    <property type="match status" value="1"/>
</dbReference>
<feature type="compositionally biased region" description="Acidic residues" evidence="5">
    <location>
        <begin position="45"/>
        <end position="59"/>
    </location>
</feature>